<dbReference type="EMBL" id="BMAO01027618">
    <property type="protein sequence ID" value="GFR18447.1"/>
    <property type="molecule type" value="Genomic_DNA"/>
</dbReference>
<gene>
    <name evidence="1" type="ORF">TNCT_166011</name>
</gene>
<accession>A0A8X6LRY8</accession>
<protein>
    <submittedName>
        <fullName evidence="1">Uncharacterized protein</fullName>
    </submittedName>
</protein>
<evidence type="ECO:0000313" key="1">
    <source>
        <dbReference type="EMBL" id="GFR18447.1"/>
    </source>
</evidence>
<keyword evidence="2" id="KW-1185">Reference proteome</keyword>
<organism evidence="1 2">
    <name type="scientific">Trichonephila clavata</name>
    <name type="common">Joro spider</name>
    <name type="synonym">Nephila clavata</name>
    <dbReference type="NCBI Taxonomy" id="2740835"/>
    <lineage>
        <taxon>Eukaryota</taxon>
        <taxon>Metazoa</taxon>
        <taxon>Ecdysozoa</taxon>
        <taxon>Arthropoda</taxon>
        <taxon>Chelicerata</taxon>
        <taxon>Arachnida</taxon>
        <taxon>Araneae</taxon>
        <taxon>Araneomorphae</taxon>
        <taxon>Entelegynae</taxon>
        <taxon>Araneoidea</taxon>
        <taxon>Nephilidae</taxon>
        <taxon>Trichonephila</taxon>
    </lineage>
</organism>
<dbReference type="AlphaFoldDB" id="A0A8X6LRY8"/>
<proteinExistence type="predicted"/>
<evidence type="ECO:0000313" key="2">
    <source>
        <dbReference type="Proteomes" id="UP000887116"/>
    </source>
</evidence>
<dbReference type="OrthoDB" id="8197165at2759"/>
<sequence>MEIFVAAGIYISLLKTVTFHAKPSTMNDLEAMEASHIVQENVKLDVSSFHAWIKCFECLLHISYRLDIKKWSARKTGRPEKDFG</sequence>
<name>A0A8X6LRY8_TRICU</name>
<dbReference type="Proteomes" id="UP000887116">
    <property type="component" value="Unassembled WGS sequence"/>
</dbReference>
<comment type="caution">
    <text evidence="1">The sequence shown here is derived from an EMBL/GenBank/DDBJ whole genome shotgun (WGS) entry which is preliminary data.</text>
</comment>
<reference evidence="1" key="1">
    <citation type="submission" date="2020-07" db="EMBL/GenBank/DDBJ databases">
        <title>Multicomponent nature underlies the extraordinary mechanical properties of spider dragline silk.</title>
        <authorList>
            <person name="Kono N."/>
            <person name="Nakamura H."/>
            <person name="Mori M."/>
            <person name="Yoshida Y."/>
            <person name="Ohtoshi R."/>
            <person name="Malay A.D."/>
            <person name="Moran D.A.P."/>
            <person name="Tomita M."/>
            <person name="Numata K."/>
            <person name="Arakawa K."/>
        </authorList>
    </citation>
    <scope>NUCLEOTIDE SEQUENCE</scope>
</reference>